<accession>A0A512J3B9</accession>
<dbReference type="EMBL" id="BJZU01000046">
    <property type="protein sequence ID" value="GEP04477.1"/>
    <property type="molecule type" value="Genomic_DNA"/>
</dbReference>
<evidence type="ECO:0000313" key="3">
    <source>
        <dbReference type="EMBL" id="GLS64756.1"/>
    </source>
</evidence>
<dbReference type="EMBL" id="BSPK01000053">
    <property type="protein sequence ID" value="GLS64756.1"/>
    <property type="molecule type" value="Genomic_DNA"/>
</dbReference>
<organism evidence="2 4">
    <name type="scientific">Methylobacterium oxalidis</name>
    <dbReference type="NCBI Taxonomy" id="944322"/>
    <lineage>
        <taxon>Bacteria</taxon>
        <taxon>Pseudomonadati</taxon>
        <taxon>Pseudomonadota</taxon>
        <taxon>Alphaproteobacteria</taxon>
        <taxon>Hyphomicrobiales</taxon>
        <taxon>Methylobacteriaceae</taxon>
        <taxon>Methylobacterium</taxon>
    </lineage>
</organism>
<proteinExistence type="predicted"/>
<evidence type="ECO:0000313" key="2">
    <source>
        <dbReference type="EMBL" id="GEP04477.1"/>
    </source>
</evidence>
<name>A0A512J3B9_9HYPH</name>
<keyword evidence="5" id="KW-1185">Reference proteome</keyword>
<gene>
    <name evidence="3" type="ORF">GCM10007888_31370</name>
    <name evidence="2" type="ORF">MOX02_25150</name>
</gene>
<comment type="caution">
    <text evidence="2">The sequence shown here is derived from an EMBL/GenBank/DDBJ whole genome shotgun (WGS) entry which is preliminary data.</text>
</comment>
<reference evidence="5" key="2">
    <citation type="journal article" date="2019" name="Int. J. Syst. Evol. Microbiol.">
        <title>The Global Catalogue of Microorganisms (GCM) 10K type strain sequencing project: providing services to taxonomists for standard genome sequencing and annotation.</title>
        <authorList>
            <consortium name="The Broad Institute Genomics Platform"/>
            <consortium name="The Broad Institute Genome Sequencing Center for Infectious Disease"/>
            <person name="Wu L."/>
            <person name="Ma J."/>
        </authorList>
    </citation>
    <scope>NUCLEOTIDE SEQUENCE [LARGE SCALE GENOMIC DNA]</scope>
    <source>
        <strain evidence="5">NBRC 107715</strain>
    </source>
</reference>
<dbReference type="RefSeq" id="WP_147026104.1">
    <property type="nucleotide sequence ID" value="NZ_BJZU01000046.1"/>
</dbReference>
<reference evidence="3" key="4">
    <citation type="submission" date="2023-01" db="EMBL/GenBank/DDBJ databases">
        <title>Draft genome sequence of Methylobacterium oxalidis strain NBRC 107715.</title>
        <authorList>
            <person name="Sun Q."/>
            <person name="Mori K."/>
        </authorList>
    </citation>
    <scope>NUCLEOTIDE SEQUENCE</scope>
    <source>
        <strain evidence="3">NBRC 107715</strain>
    </source>
</reference>
<feature type="compositionally biased region" description="Basic and acidic residues" evidence="1">
    <location>
        <begin position="68"/>
        <end position="78"/>
    </location>
</feature>
<evidence type="ECO:0000313" key="4">
    <source>
        <dbReference type="Proteomes" id="UP000321960"/>
    </source>
</evidence>
<evidence type="ECO:0000256" key="1">
    <source>
        <dbReference type="SAM" id="MobiDB-lite"/>
    </source>
</evidence>
<protein>
    <submittedName>
        <fullName evidence="2">Uncharacterized protein</fullName>
    </submittedName>
</protein>
<dbReference type="Proteomes" id="UP000321960">
    <property type="component" value="Unassembled WGS sequence"/>
</dbReference>
<dbReference type="Proteomes" id="UP001156856">
    <property type="component" value="Unassembled WGS sequence"/>
</dbReference>
<dbReference type="AlphaFoldDB" id="A0A512J3B9"/>
<dbReference type="OrthoDB" id="7998837at2"/>
<feature type="region of interest" description="Disordered" evidence="1">
    <location>
        <begin position="68"/>
        <end position="92"/>
    </location>
</feature>
<sequence>MNEPAAFGTPQFYRDTIAEIAQKSGIYLEIIERYCAIGNDAGLDHAIRCLIATARAQEGICADLKEMKAKHKDRETRDGQPGSPTKTPEGGV</sequence>
<evidence type="ECO:0000313" key="5">
    <source>
        <dbReference type="Proteomes" id="UP001156856"/>
    </source>
</evidence>
<reference evidence="2 4" key="3">
    <citation type="submission" date="2019-07" db="EMBL/GenBank/DDBJ databases">
        <title>Whole genome shotgun sequence of Methylobacterium oxalidis NBRC 107715.</title>
        <authorList>
            <person name="Hosoyama A."/>
            <person name="Uohara A."/>
            <person name="Ohji S."/>
            <person name="Ichikawa N."/>
        </authorList>
    </citation>
    <scope>NUCLEOTIDE SEQUENCE [LARGE SCALE GENOMIC DNA]</scope>
    <source>
        <strain evidence="2 4">NBRC 107715</strain>
    </source>
</reference>
<reference evidence="3" key="1">
    <citation type="journal article" date="2014" name="Int. J. Syst. Evol. Microbiol.">
        <title>Complete genome of a new Firmicutes species belonging to the dominant human colonic microbiota ('Ruminococcus bicirculans') reveals two chromosomes and a selective capacity to utilize plant glucans.</title>
        <authorList>
            <consortium name="NISC Comparative Sequencing Program"/>
            <person name="Wegmann U."/>
            <person name="Louis P."/>
            <person name="Goesmann A."/>
            <person name="Henrissat B."/>
            <person name="Duncan S.H."/>
            <person name="Flint H.J."/>
        </authorList>
    </citation>
    <scope>NUCLEOTIDE SEQUENCE</scope>
    <source>
        <strain evidence="3">NBRC 107715</strain>
    </source>
</reference>